<name>A0A8S5RWJ0_9CAUD</name>
<protein>
    <submittedName>
        <fullName evidence="1">Sporulation protein YhaL</fullName>
    </submittedName>
</protein>
<proteinExistence type="predicted"/>
<organism evidence="1">
    <name type="scientific">Siphoviridae sp. ctLeh52</name>
    <dbReference type="NCBI Taxonomy" id="2827849"/>
    <lineage>
        <taxon>Viruses</taxon>
        <taxon>Duplodnaviria</taxon>
        <taxon>Heunggongvirae</taxon>
        <taxon>Uroviricota</taxon>
        <taxon>Caudoviricetes</taxon>
    </lineage>
</organism>
<accession>A0A8S5RWJ0</accession>
<reference evidence="1" key="1">
    <citation type="journal article" date="2021" name="Proc. Natl. Acad. Sci. U.S.A.">
        <title>A Catalog of Tens of Thousands of Viruses from Human Metagenomes Reveals Hidden Associations with Chronic Diseases.</title>
        <authorList>
            <person name="Tisza M.J."/>
            <person name="Buck C.B."/>
        </authorList>
    </citation>
    <scope>NUCLEOTIDE SEQUENCE</scope>
    <source>
        <strain evidence="1">CtLeh52</strain>
    </source>
</reference>
<sequence>MIFLLVMLFWVLYTLQAPWWMYLLLILMGICGTKD</sequence>
<dbReference type="EMBL" id="BK032499">
    <property type="protein sequence ID" value="DAF43124.1"/>
    <property type="molecule type" value="Genomic_DNA"/>
</dbReference>
<evidence type="ECO:0000313" key="1">
    <source>
        <dbReference type="EMBL" id="DAF43124.1"/>
    </source>
</evidence>